<evidence type="ECO:0000313" key="2">
    <source>
        <dbReference type="Proteomes" id="UP000055035"/>
    </source>
</evidence>
<dbReference type="GO" id="GO:0008270">
    <property type="term" value="F:zinc ion binding"/>
    <property type="evidence" value="ECO:0007669"/>
    <property type="project" value="InterPro"/>
</dbReference>
<protein>
    <submittedName>
        <fullName evidence="1">Uncharacterized protein</fullName>
    </submittedName>
</protein>
<comment type="caution">
    <text evidence="1">The sequence shown here is derived from an EMBL/GenBank/DDBJ whole genome shotgun (WGS) entry which is preliminary data.</text>
</comment>
<name>A0A0W0VFJ2_9GAMM</name>
<dbReference type="PROSITE" id="PS00903">
    <property type="entry name" value="CYT_DCMP_DEAMINASES_1"/>
    <property type="match status" value="1"/>
</dbReference>
<proteinExistence type="predicted"/>
<dbReference type="InterPro" id="IPR016192">
    <property type="entry name" value="APOBEC/CMP_deaminase_Zn-bd"/>
</dbReference>
<dbReference type="RefSeq" id="WP_058469722.1">
    <property type="nucleotide sequence ID" value="NZ_CAAAIC010000005.1"/>
</dbReference>
<accession>A0A0W0VFJ2</accession>
<dbReference type="AlphaFoldDB" id="A0A0W0VFJ2"/>
<dbReference type="Proteomes" id="UP000055035">
    <property type="component" value="Unassembled WGS sequence"/>
</dbReference>
<dbReference type="STRING" id="456.Ljor_0133"/>
<dbReference type="EMBL" id="LNYJ01000003">
    <property type="protein sequence ID" value="KTD18910.1"/>
    <property type="molecule type" value="Genomic_DNA"/>
</dbReference>
<dbReference type="PATRIC" id="fig|456.5.peg.147"/>
<dbReference type="GO" id="GO:0016787">
    <property type="term" value="F:hydrolase activity"/>
    <property type="evidence" value="ECO:0007669"/>
    <property type="project" value="InterPro"/>
</dbReference>
<reference evidence="1 2" key="1">
    <citation type="submission" date="2015-11" db="EMBL/GenBank/DDBJ databases">
        <title>Genomic analysis of 38 Legionella species identifies large and diverse effector repertoires.</title>
        <authorList>
            <person name="Burstein D."/>
            <person name="Amaro F."/>
            <person name="Zusman T."/>
            <person name="Lifshitz Z."/>
            <person name="Cohen O."/>
            <person name="Gilbert J.A."/>
            <person name="Pupko T."/>
            <person name="Shuman H.A."/>
            <person name="Segal G."/>
        </authorList>
    </citation>
    <scope>NUCLEOTIDE SEQUENCE [LARGE SCALE GENOMIC DNA]</scope>
    <source>
        <strain evidence="1 2">BL-540</strain>
    </source>
</reference>
<keyword evidence="2" id="KW-1185">Reference proteome</keyword>
<gene>
    <name evidence="1" type="ORF">Ljor_0133</name>
</gene>
<organism evidence="1 2">
    <name type="scientific">Legionella jordanis</name>
    <dbReference type="NCBI Taxonomy" id="456"/>
    <lineage>
        <taxon>Bacteria</taxon>
        <taxon>Pseudomonadati</taxon>
        <taxon>Pseudomonadota</taxon>
        <taxon>Gammaproteobacteria</taxon>
        <taxon>Legionellales</taxon>
        <taxon>Legionellaceae</taxon>
        <taxon>Legionella</taxon>
    </lineage>
</organism>
<sequence length="224" mass="25784">MKLYRTLSEAVGAIRRKPKEVIAIISFNGQAYFVFRSNPSPEVATIIQAQMKILIANELLGITRADYGNDSKEQLYEFMLQAKIPELFPESRHAEENLILGFSGILEQFKTEFPEQKIRKIDIFLSHSPCSEQGVKRCSGSLYLNDFFLPSGCDQKLIAFFKKGNYVDLDRSLFLENSNVQVRYHRQFDSAVENHVENFIIQAEPELKDVFDHHWKNASPTLKC</sequence>
<evidence type="ECO:0000313" key="1">
    <source>
        <dbReference type="EMBL" id="KTD18910.1"/>
    </source>
</evidence>
<dbReference type="OrthoDB" id="6853586at2"/>